<protein>
    <submittedName>
        <fullName evidence="1">Uncharacterized protein</fullName>
    </submittedName>
</protein>
<reference evidence="1" key="2">
    <citation type="submission" date="2023-02" db="EMBL/GenBank/DDBJ databases">
        <authorList>
            <person name="Swenson N.G."/>
            <person name="Wegrzyn J.L."/>
            <person name="Mcevoy S.L."/>
        </authorList>
    </citation>
    <scope>NUCLEOTIDE SEQUENCE</scope>
    <source>
        <strain evidence="1">91603</strain>
        <tissue evidence="1">Leaf</tissue>
    </source>
</reference>
<reference evidence="1" key="1">
    <citation type="journal article" date="2022" name="Plant J.">
        <title>Strategies of tolerance reflected in two North American maple genomes.</title>
        <authorList>
            <person name="McEvoy S.L."/>
            <person name="Sezen U.U."/>
            <person name="Trouern-Trend A."/>
            <person name="McMahon S.M."/>
            <person name="Schaberg P.G."/>
            <person name="Yang J."/>
            <person name="Wegrzyn J.L."/>
            <person name="Swenson N.G."/>
        </authorList>
    </citation>
    <scope>NUCLEOTIDE SEQUENCE</scope>
    <source>
        <strain evidence="1">91603</strain>
    </source>
</reference>
<accession>A0AAD5IT89</accession>
<gene>
    <name evidence="1" type="ORF">LWI28_022187</name>
</gene>
<evidence type="ECO:0000313" key="1">
    <source>
        <dbReference type="EMBL" id="KAI9170074.1"/>
    </source>
</evidence>
<proteinExistence type="predicted"/>
<sequence>MELDLHLARGRSVMTKLVPLGVTEFTKDEVMQAQNFQEMSFRAILVRSDFISKLVPLGKDDYHELR</sequence>
<comment type="caution">
    <text evidence="1">The sequence shown here is derived from an EMBL/GenBank/DDBJ whole genome shotgun (WGS) entry which is preliminary data.</text>
</comment>
<dbReference type="Proteomes" id="UP001064489">
    <property type="component" value="Chromosome 7"/>
</dbReference>
<dbReference type="EMBL" id="JAJSOW010000104">
    <property type="protein sequence ID" value="KAI9170074.1"/>
    <property type="molecule type" value="Genomic_DNA"/>
</dbReference>
<keyword evidence="2" id="KW-1185">Reference proteome</keyword>
<organism evidence="1 2">
    <name type="scientific">Acer negundo</name>
    <name type="common">Box elder</name>
    <dbReference type="NCBI Taxonomy" id="4023"/>
    <lineage>
        <taxon>Eukaryota</taxon>
        <taxon>Viridiplantae</taxon>
        <taxon>Streptophyta</taxon>
        <taxon>Embryophyta</taxon>
        <taxon>Tracheophyta</taxon>
        <taxon>Spermatophyta</taxon>
        <taxon>Magnoliopsida</taxon>
        <taxon>eudicotyledons</taxon>
        <taxon>Gunneridae</taxon>
        <taxon>Pentapetalae</taxon>
        <taxon>rosids</taxon>
        <taxon>malvids</taxon>
        <taxon>Sapindales</taxon>
        <taxon>Sapindaceae</taxon>
        <taxon>Hippocastanoideae</taxon>
        <taxon>Acereae</taxon>
        <taxon>Acer</taxon>
    </lineage>
</organism>
<evidence type="ECO:0000313" key="2">
    <source>
        <dbReference type="Proteomes" id="UP001064489"/>
    </source>
</evidence>
<name>A0AAD5IT89_ACENE</name>
<dbReference type="AlphaFoldDB" id="A0AAD5IT89"/>